<dbReference type="InterPro" id="IPR042745">
    <property type="entry name" value="RNase-L_RNase"/>
</dbReference>
<dbReference type="Gene3D" id="1.25.40.20">
    <property type="entry name" value="Ankyrin repeat-containing domain"/>
    <property type="match status" value="1"/>
</dbReference>
<dbReference type="GO" id="GO:0003723">
    <property type="term" value="F:RNA binding"/>
    <property type="evidence" value="ECO:0007669"/>
    <property type="project" value="TreeGrafter"/>
</dbReference>
<dbReference type="Pfam" id="PF12796">
    <property type="entry name" value="Ank_2"/>
    <property type="match status" value="2"/>
</dbReference>
<dbReference type="Gene3D" id="1.10.510.10">
    <property type="entry name" value="Transferase(Phosphotransferase) domain 1"/>
    <property type="match status" value="1"/>
</dbReference>
<name>A5H029_LOXAF</name>
<dbReference type="CTD" id="6041"/>
<dbReference type="GO" id="GO:0004672">
    <property type="term" value="F:protein kinase activity"/>
    <property type="evidence" value="ECO:0007669"/>
    <property type="project" value="InterPro"/>
</dbReference>
<dbReference type="PANTHER" id="PTHR24141">
    <property type="entry name" value="2-5A-DEPENDENT RIBONUCLEASE"/>
    <property type="match status" value="1"/>
</dbReference>
<keyword evidence="1" id="KW-0677">Repeat</keyword>
<dbReference type="GeneID" id="100662757"/>
<evidence type="ECO:0000259" key="8">
    <source>
        <dbReference type="PROSITE" id="PS51392"/>
    </source>
</evidence>
<dbReference type="InterPro" id="IPR036770">
    <property type="entry name" value="Ankyrin_rpt-contain_sf"/>
</dbReference>
<evidence type="ECO:0000256" key="6">
    <source>
        <dbReference type="SAM" id="MobiDB-lite"/>
    </source>
</evidence>
<feature type="repeat" description="ANK" evidence="5">
    <location>
        <begin position="277"/>
        <end position="309"/>
    </location>
</feature>
<dbReference type="SMART" id="SM00220">
    <property type="entry name" value="S_TKc"/>
    <property type="match status" value="1"/>
</dbReference>
<keyword evidence="2" id="KW-0547">Nucleotide-binding</keyword>
<dbReference type="PROSITE" id="PS51392">
    <property type="entry name" value="KEN"/>
    <property type="match status" value="1"/>
</dbReference>
<dbReference type="GO" id="GO:0045071">
    <property type="term" value="P:negative regulation of viral genome replication"/>
    <property type="evidence" value="ECO:0007669"/>
    <property type="project" value="TreeGrafter"/>
</dbReference>
<feature type="repeat" description="ANK" evidence="5">
    <location>
        <begin position="91"/>
        <end position="123"/>
    </location>
</feature>
<proteinExistence type="predicted"/>
<dbReference type="HOGENOM" id="CLU_022542_0_0_1"/>
<dbReference type="Pfam" id="PF00023">
    <property type="entry name" value="Ank"/>
    <property type="match status" value="1"/>
</dbReference>
<evidence type="ECO:0000256" key="3">
    <source>
        <dbReference type="ARBA" id="ARBA00022840"/>
    </source>
</evidence>
<feature type="repeat" description="ANK" evidence="5">
    <location>
        <begin position="167"/>
        <end position="200"/>
    </location>
</feature>
<evidence type="ECO:0000256" key="5">
    <source>
        <dbReference type="PROSITE-ProRule" id="PRU00023"/>
    </source>
</evidence>
<dbReference type="GO" id="GO:0004540">
    <property type="term" value="F:RNA nuclease activity"/>
    <property type="evidence" value="ECO:0007669"/>
    <property type="project" value="InterPro"/>
</dbReference>
<dbReference type="PROSITE" id="PS50297">
    <property type="entry name" value="ANK_REP_REGION"/>
    <property type="match status" value="5"/>
</dbReference>
<keyword evidence="4 5" id="KW-0040">ANK repeat</keyword>
<sequence>MESKSHPNTPQERCPPASSGGAAMEDNHRLITASGNGDVETVQQLLERGADVNFQKEWGWTPLHNAVQSCREDIVHILLRHGADPLLKKHNGATPFILAGIVGDVNLLRLFLSKGSEVDECDSNGFTAFMEAAAYGKIDALRFLHESGADVNLSRKTKEDQKKLGKGGATALMDAAEEGQVEVLRILLDEMGADVNARDNMGRNALIHALQSCRDGKVKPNTVETIIRLLLDRGADVRVRGEGKKTPLILAVEMKELGLVQMLLKQEHTEINDTDREGKTALLFAVQLGLEEMTRLLCSHGASLDCGDLVMIAKRNYNSRLTRFLLGEGAREDFRPPTEDWEPQSSRWGVALKQLHRIYRDMIGKLKIFIIEEYKIAGTSEGGVYLGLYDGREAAVKRFRKDSEQAQRELSCLPLSRGTSCLVTFYETESQKDCLYVCLALYEGTLQEHFAKNRGDEAAGKEGGEKEEDEFARNALLSIFKALQQLHLSGYTHQDLHPQNILIDSKNAVRLADFDKSTKWAGDPQKIKTDLQALGRLVLYVVEKGGIPFEKLEALENEKVFEHSPDEETRDLIRRLFCPEENLQTILSNLQGHPFFWSWESRYRTLRDVGNESDIKLRKTKSVILQILKPRTSEHSLSFAMWTSKIDQTVMTKMNEFYKNRRNYYYRDTVGDLLRFIRNLGEHINEEKNKDMKLKIGDPSWYFQKMFPDLVVYVYTKLQDTEYNKHFPKTQDPHKPQCDGSSDGGQARGPEC</sequence>
<evidence type="ECO:0000259" key="7">
    <source>
        <dbReference type="PROSITE" id="PS50011"/>
    </source>
</evidence>
<dbReference type="InterPro" id="IPR002110">
    <property type="entry name" value="Ankyrin_rpt"/>
</dbReference>
<dbReference type="PROSITE" id="PS50088">
    <property type="entry name" value="ANK_REPEAT"/>
    <property type="match status" value="6"/>
</dbReference>
<dbReference type="RefSeq" id="XP_023404980.1">
    <property type="nucleotide sequence ID" value="XM_023549212.2"/>
</dbReference>
<dbReference type="InterPro" id="IPR038357">
    <property type="entry name" value="KEN_sf"/>
</dbReference>
<evidence type="ECO:0000256" key="2">
    <source>
        <dbReference type="ARBA" id="ARBA00022741"/>
    </source>
</evidence>
<dbReference type="Pfam" id="PF00069">
    <property type="entry name" value="Pkinase"/>
    <property type="match status" value="1"/>
</dbReference>
<evidence type="ECO:0000313" key="9">
    <source>
        <dbReference type="EMBL" id="ABF55366.1"/>
    </source>
</evidence>
<feature type="repeat" description="ANK" evidence="5">
    <location>
        <begin position="124"/>
        <end position="156"/>
    </location>
</feature>
<feature type="region of interest" description="Disordered" evidence="6">
    <location>
        <begin position="1"/>
        <end position="23"/>
    </location>
</feature>
<feature type="domain" description="KEN" evidence="8">
    <location>
        <begin position="599"/>
        <end position="734"/>
    </location>
</feature>
<feature type="repeat" description="ANK" evidence="5">
    <location>
        <begin position="58"/>
        <end position="90"/>
    </location>
</feature>
<protein>
    <submittedName>
        <fullName evidence="9">Ribonuclease L</fullName>
    </submittedName>
</protein>
<dbReference type="Pfam" id="PF13637">
    <property type="entry name" value="Ank_4"/>
    <property type="match status" value="1"/>
</dbReference>
<dbReference type="GO" id="GO:0051607">
    <property type="term" value="P:defense response to virus"/>
    <property type="evidence" value="ECO:0007669"/>
    <property type="project" value="TreeGrafter"/>
</dbReference>
<dbReference type="InterPro" id="IPR010513">
    <property type="entry name" value="KEN_dom"/>
</dbReference>
<dbReference type="SUPFAM" id="SSF56112">
    <property type="entry name" value="Protein kinase-like (PK-like)"/>
    <property type="match status" value="1"/>
</dbReference>
<organism evidence="9">
    <name type="scientific">Loxodonta africana</name>
    <name type="common">African elephant</name>
    <dbReference type="NCBI Taxonomy" id="9785"/>
    <lineage>
        <taxon>Eukaryota</taxon>
        <taxon>Metazoa</taxon>
        <taxon>Chordata</taxon>
        <taxon>Craniata</taxon>
        <taxon>Vertebrata</taxon>
        <taxon>Euteleostomi</taxon>
        <taxon>Mammalia</taxon>
        <taxon>Eutheria</taxon>
        <taxon>Afrotheria</taxon>
        <taxon>Proboscidea</taxon>
        <taxon>Elephantidae</taxon>
        <taxon>Loxodonta</taxon>
    </lineage>
</organism>
<gene>
    <name evidence="9" type="primary">RNASEL</name>
</gene>
<evidence type="ECO:0000256" key="1">
    <source>
        <dbReference type="ARBA" id="ARBA00022737"/>
    </source>
</evidence>
<dbReference type="InterPro" id="IPR011009">
    <property type="entry name" value="Kinase-like_dom_sf"/>
</dbReference>
<dbReference type="GO" id="GO:0005524">
    <property type="term" value="F:ATP binding"/>
    <property type="evidence" value="ECO:0007669"/>
    <property type="project" value="UniProtKB-KW"/>
</dbReference>
<dbReference type="PANTHER" id="PTHR24141:SF1">
    <property type="entry name" value="2-5A-DEPENDENT RIBONUCLEASE"/>
    <property type="match status" value="1"/>
</dbReference>
<feature type="compositionally biased region" description="Gly residues" evidence="6">
    <location>
        <begin position="742"/>
        <end position="752"/>
    </location>
</feature>
<feature type="domain" description="Protein kinase" evidence="7">
    <location>
        <begin position="370"/>
        <end position="596"/>
    </location>
</feature>
<accession>A5H029</accession>
<dbReference type="InterPro" id="IPR000719">
    <property type="entry name" value="Prot_kinase_dom"/>
</dbReference>
<dbReference type="AlphaFoldDB" id="A5H029"/>
<dbReference type="FunFam" id="1.20.1440.180:FF:000003">
    <property type="entry name" value="Ribonuclease L"/>
    <property type="match status" value="1"/>
</dbReference>
<dbReference type="CDD" id="cd10423">
    <property type="entry name" value="RNase_RNase-L"/>
    <property type="match status" value="1"/>
</dbReference>
<dbReference type="SMART" id="SM00580">
    <property type="entry name" value="PUG"/>
    <property type="match status" value="1"/>
</dbReference>
<feature type="compositionally biased region" description="Basic and acidic residues" evidence="6">
    <location>
        <begin position="725"/>
        <end position="737"/>
    </location>
</feature>
<dbReference type="PRINTS" id="PR01415">
    <property type="entry name" value="ANKYRIN"/>
</dbReference>
<dbReference type="KEGG" id="lav:100662757"/>
<feature type="repeat" description="ANK" evidence="5">
    <location>
        <begin position="25"/>
        <end position="57"/>
    </location>
</feature>
<reference evidence="9" key="1">
    <citation type="journal article" date="2007" name="BMC Genomics">
        <title>Characterization of the equine 2'-5' oligoadenylate synthetase 1 (OAS1) and ribonuclease L (RNASEL) innate immunity genes.</title>
        <authorList>
            <person name="Rios J.J."/>
            <person name="Perelygin A.A."/>
            <person name="Long M.T."/>
            <person name="Lear T.L."/>
            <person name="Zharkikh A.A."/>
            <person name="Brinton M.A."/>
            <person name="Adelson D.L."/>
        </authorList>
    </citation>
    <scope>NUCLEOTIDE SEQUENCE</scope>
</reference>
<dbReference type="PROSITE" id="PS50011">
    <property type="entry name" value="PROTEIN_KINASE_DOM"/>
    <property type="match status" value="1"/>
</dbReference>
<dbReference type="GO" id="GO:0006397">
    <property type="term" value="P:mRNA processing"/>
    <property type="evidence" value="ECO:0007669"/>
    <property type="project" value="InterPro"/>
</dbReference>
<dbReference type="OrthoDB" id="194358at2759"/>
<feature type="compositionally biased region" description="Polar residues" evidence="6">
    <location>
        <begin position="1"/>
        <end position="11"/>
    </location>
</feature>
<dbReference type="RefSeq" id="XP_003411014.1">
    <property type="nucleotide sequence ID" value="XM_003410966.4"/>
</dbReference>
<keyword evidence="3" id="KW-0067">ATP-binding</keyword>
<evidence type="ECO:0000256" key="4">
    <source>
        <dbReference type="ARBA" id="ARBA00023043"/>
    </source>
</evidence>
<dbReference type="Pfam" id="PF06479">
    <property type="entry name" value="Ribonuc_2-5A"/>
    <property type="match status" value="1"/>
</dbReference>
<dbReference type="EMBL" id="DQ497164">
    <property type="protein sequence ID" value="ABF55366.1"/>
    <property type="molecule type" value="Genomic_DNA"/>
</dbReference>
<dbReference type="Gene3D" id="1.20.1440.180">
    <property type="entry name" value="KEN domain"/>
    <property type="match status" value="1"/>
</dbReference>
<dbReference type="SMART" id="SM00248">
    <property type="entry name" value="ANK"/>
    <property type="match status" value="8"/>
</dbReference>
<feature type="region of interest" description="Disordered" evidence="6">
    <location>
        <begin position="725"/>
        <end position="752"/>
    </location>
</feature>
<dbReference type="SUPFAM" id="SSF48403">
    <property type="entry name" value="Ankyrin repeat"/>
    <property type="match status" value="1"/>
</dbReference>